<reference evidence="11 12" key="1">
    <citation type="journal article" date="2010" name="Nat. Biotechnol.">
        <title>Genome sequence of the model mushroom Schizophyllum commune.</title>
        <authorList>
            <person name="Ohm R.A."/>
            <person name="de Jong J.F."/>
            <person name="Lugones L.G."/>
            <person name="Aerts A."/>
            <person name="Kothe E."/>
            <person name="Stajich J.E."/>
            <person name="de Vries R.P."/>
            <person name="Record E."/>
            <person name="Levasseur A."/>
            <person name="Baker S.E."/>
            <person name="Bartholomew K.A."/>
            <person name="Coutinho P.M."/>
            <person name="Erdmann S."/>
            <person name="Fowler T.J."/>
            <person name="Gathman A.C."/>
            <person name="Lombard V."/>
            <person name="Henrissat B."/>
            <person name="Knabe N."/>
            <person name="Kuees U."/>
            <person name="Lilly W.W."/>
            <person name="Lindquist E."/>
            <person name="Lucas S."/>
            <person name="Magnuson J.K."/>
            <person name="Piumi F."/>
            <person name="Raudaskoski M."/>
            <person name="Salamov A."/>
            <person name="Schmutz J."/>
            <person name="Schwarze F.W.M.R."/>
            <person name="vanKuyk P.A."/>
            <person name="Horton J.S."/>
            <person name="Grigoriev I.V."/>
            <person name="Woesten H.A.B."/>
        </authorList>
    </citation>
    <scope>NUCLEOTIDE SEQUENCE [LARGE SCALE GENOMIC DNA]</scope>
    <source>
        <strain evidence="12">H4-8 / FGSC 9210</strain>
    </source>
</reference>
<proteinExistence type="inferred from homology"/>
<evidence type="ECO:0000256" key="9">
    <source>
        <dbReference type="SAM" id="MobiDB-lite"/>
    </source>
</evidence>
<evidence type="ECO:0000256" key="1">
    <source>
        <dbReference type="ARBA" id="ARBA00001947"/>
    </source>
</evidence>
<protein>
    <recommendedName>
        <fullName evidence="3">Apurinic-apyrimidinic endonuclease 1</fullName>
    </recommendedName>
</protein>
<dbReference type="InterPro" id="IPR001719">
    <property type="entry name" value="AP_endonuc_2"/>
</dbReference>
<keyword evidence="8" id="KW-0234">DNA repair</keyword>
<dbReference type="NCBIfam" id="NF002199">
    <property type="entry name" value="PRK01060.1-4"/>
    <property type="match status" value="1"/>
</dbReference>
<evidence type="ECO:0000259" key="10">
    <source>
        <dbReference type="Pfam" id="PF01261"/>
    </source>
</evidence>
<dbReference type="CDD" id="cd00019">
    <property type="entry name" value="AP2Ec"/>
    <property type="match status" value="1"/>
</dbReference>
<evidence type="ECO:0000313" key="11">
    <source>
        <dbReference type="EMBL" id="EFJ00387.1"/>
    </source>
</evidence>
<dbReference type="InterPro" id="IPR036237">
    <property type="entry name" value="Xyl_isomerase-like_sf"/>
</dbReference>
<evidence type="ECO:0000256" key="6">
    <source>
        <dbReference type="ARBA" id="ARBA00022801"/>
    </source>
</evidence>
<dbReference type="Proteomes" id="UP000007431">
    <property type="component" value="Unassembled WGS sequence"/>
</dbReference>
<dbReference type="PROSITE" id="PS00730">
    <property type="entry name" value="AP_NUCLEASE_F2_2"/>
    <property type="match status" value="1"/>
</dbReference>
<keyword evidence="6" id="KW-0378">Hydrolase</keyword>
<dbReference type="HOGENOM" id="CLU_025885_2_0_1"/>
<evidence type="ECO:0000256" key="2">
    <source>
        <dbReference type="ARBA" id="ARBA00005340"/>
    </source>
</evidence>
<dbReference type="SUPFAM" id="SSF51658">
    <property type="entry name" value="Xylose isomerase-like"/>
    <property type="match status" value="1"/>
</dbReference>
<comment type="similarity">
    <text evidence="2">Belongs to the AP endonuclease 2 family.</text>
</comment>
<dbReference type="InterPro" id="IPR013022">
    <property type="entry name" value="Xyl_isomerase-like_TIM-brl"/>
</dbReference>
<comment type="cofactor">
    <cofactor evidence="1">
        <name>Zn(2+)</name>
        <dbReference type="ChEBI" id="CHEBI:29105"/>
    </cofactor>
</comment>
<dbReference type="SMART" id="SM00518">
    <property type="entry name" value="AP2Ec"/>
    <property type="match status" value="1"/>
</dbReference>
<keyword evidence="4" id="KW-0479">Metal-binding</keyword>
<dbReference type="STRING" id="578458.D8PSR7"/>
<dbReference type="PROSITE" id="PS51432">
    <property type="entry name" value="AP_NUCLEASE_F2_4"/>
    <property type="match status" value="1"/>
</dbReference>
<keyword evidence="12" id="KW-1185">Reference proteome</keyword>
<dbReference type="PROSITE" id="PS00731">
    <property type="entry name" value="AP_NUCLEASE_F2_3"/>
    <property type="match status" value="1"/>
</dbReference>
<dbReference type="PANTHER" id="PTHR21445:SF0">
    <property type="entry name" value="APURINIC-APYRIMIDINIC ENDONUCLEASE"/>
    <property type="match status" value="1"/>
</dbReference>
<dbReference type="GO" id="GO:0005634">
    <property type="term" value="C:nucleus"/>
    <property type="evidence" value="ECO:0007669"/>
    <property type="project" value="EnsemblFungi"/>
</dbReference>
<keyword evidence="7" id="KW-0862">Zinc</keyword>
<dbReference type="GeneID" id="9594464"/>
<dbReference type="AlphaFoldDB" id="D8PSR7"/>
<dbReference type="VEuPathDB" id="FungiDB:SCHCODRAFT_02605548"/>
<dbReference type="InterPro" id="IPR018246">
    <property type="entry name" value="AP_endonuc_F2_Zn_BS"/>
</dbReference>
<dbReference type="GO" id="GO:0008270">
    <property type="term" value="F:zinc ion binding"/>
    <property type="evidence" value="ECO:0007669"/>
    <property type="project" value="InterPro"/>
</dbReference>
<dbReference type="GO" id="GO:0003677">
    <property type="term" value="F:DNA binding"/>
    <property type="evidence" value="ECO:0007669"/>
    <property type="project" value="InterPro"/>
</dbReference>
<dbReference type="FunFam" id="3.20.20.150:FF:000001">
    <property type="entry name" value="Probable endonuclease 4"/>
    <property type="match status" value="1"/>
</dbReference>
<dbReference type="Gene3D" id="3.20.20.150">
    <property type="entry name" value="Divalent-metal-dependent TIM barrel enzymes"/>
    <property type="match status" value="1"/>
</dbReference>
<dbReference type="PANTHER" id="PTHR21445">
    <property type="entry name" value="ENDONUCLEASE IV ENDODEOXYRIBONUCLEASE IV"/>
    <property type="match status" value="1"/>
</dbReference>
<dbReference type="GO" id="GO:0005739">
    <property type="term" value="C:mitochondrion"/>
    <property type="evidence" value="ECO:0007669"/>
    <property type="project" value="EnsemblFungi"/>
</dbReference>
<dbReference type="KEGG" id="scm:SCHCO_02605548"/>
<evidence type="ECO:0000256" key="3">
    <source>
        <dbReference type="ARBA" id="ARBA00021759"/>
    </source>
</evidence>
<dbReference type="HAMAP" id="MF_00152">
    <property type="entry name" value="Nfo"/>
    <property type="match status" value="1"/>
</dbReference>
<accession>D8PSR7</accession>
<dbReference type="EMBL" id="GL377303">
    <property type="protein sequence ID" value="EFJ00387.1"/>
    <property type="molecule type" value="Genomic_DNA"/>
</dbReference>
<keyword evidence="5" id="KW-0227">DNA damage</keyword>
<feature type="compositionally biased region" description="Low complexity" evidence="9">
    <location>
        <begin position="332"/>
        <end position="344"/>
    </location>
</feature>
<evidence type="ECO:0000256" key="4">
    <source>
        <dbReference type="ARBA" id="ARBA00022723"/>
    </source>
</evidence>
<dbReference type="OMA" id="HPGSHLR"/>
<evidence type="ECO:0000256" key="7">
    <source>
        <dbReference type="ARBA" id="ARBA00022833"/>
    </source>
</evidence>
<dbReference type="FunCoup" id="D8PSR7">
    <property type="interactions" value="378"/>
</dbReference>
<dbReference type="GO" id="GO:0003906">
    <property type="term" value="F:DNA-(apurinic or apyrimidinic site) endonuclease activity"/>
    <property type="evidence" value="ECO:0007669"/>
    <property type="project" value="EnsemblFungi"/>
</dbReference>
<evidence type="ECO:0000256" key="5">
    <source>
        <dbReference type="ARBA" id="ARBA00022763"/>
    </source>
</evidence>
<dbReference type="Pfam" id="PF01261">
    <property type="entry name" value="AP_endonuc_2"/>
    <property type="match status" value="1"/>
</dbReference>
<feature type="domain" description="Xylose isomerase-like TIM barrel" evidence="10">
    <location>
        <begin position="20"/>
        <end position="281"/>
    </location>
</feature>
<dbReference type="OrthoDB" id="7663182at2759"/>
<dbReference type="NCBIfam" id="TIGR00587">
    <property type="entry name" value="nfo"/>
    <property type="match status" value="1"/>
</dbReference>
<feature type="non-terminal residue" evidence="11">
    <location>
        <position position="1"/>
    </location>
</feature>
<name>D8PSR7_SCHCM</name>
<evidence type="ECO:0000256" key="8">
    <source>
        <dbReference type="ARBA" id="ARBA00023204"/>
    </source>
</evidence>
<dbReference type="GO" id="GO:0017005">
    <property type="term" value="F:3'-tyrosyl-DNA phosphodiesterase activity"/>
    <property type="evidence" value="ECO:0007669"/>
    <property type="project" value="EnsemblFungi"/>
</dbReference>
<dbReference type="GO" id="GO:0008311">
    <property type="term" value="F:double-stranded DNA 3'-5' DNA exonuclease activity"/>
    <property type="evidence" value="ECO:0007669"/>
    <property type="project" value="EnsemblFungi"/>
</dbReference>
<evidence type="ECO:0000313" key="12">
    <source>
        <dbReference type="Proteomes" id="UP000007431"/>
    </source>
</evidence>
<gene>
    <name evidence="11" type="ORF">SCHCODRAFT_51823</name>
</gene>
<dbReference type="InParanoid" id="D8PSR7"/>
<organism evidence="12">
    <name type="scientific">Schizophyllum commune (strain H4-8 / FGSC 9210)</name>
    <name type="common">Split gill fungus</name>
    <dbReference type="NCBI Taxonomy" id="578458"/>
    <lineage>
        <taxon>Eukaryota</taxon>
        <taxon>Fungi</taxon>
        <taxon>Dikarya</taxon>
        <taxon>Basidiomycota</taxon>
        <taxon>Agaricomycotina</taxon>
        <taxon>Agaricomycetes</taxon>
        <taxon>Agaricomycetidae</taxon>
        <taxon>Agaricales</taxon>
        <taxon>Schizophyllaceae</taxon>
        <taxon>Schizophyllum</taxon>
    </lineage>
</organism>
<dbReference type="eggNOG" id="KOG3997">
    <property type="taxonomic scope" value="Eukaryota"/>
</dbReference>
<feature type="region of interest" description="Disordered" evidence="9">
    <location>
        <begin position="310"/>
        <end position="370"/>
    </location>
</feature>
<sequence length="370" mass="40247">SPWKVGAHVSAAGGVENAIANALAIGANAFGLFVKSQRKWDSADLKETSISLFAERLRDHGYSPDHILPHGSYLVNLGNPDAEKRAKSYDCFVDDLKRCEQLGLTLYNFHPGSTVGQGSVEESLTLIAECLNRAHKETTSVVTVIENMAGAGNIIGGQFSHLAGIIEQVENKERVGVCFDTCHGYSAGYDISTEEGWNAVMSDFDQQVGLKYLRALHLNDSKTPHNSNKDRHENVGQGTLGLPAFHHILTDPRTRNMPIILETPNGDNSDVWHTEIDVLNRMSRMSTEEFNAAQEGMVEEIGEAVKRAVGAKAVKEKKAGKEQKAGKEKATKAPAASKKTTPAAKKSRGKKRKAKEESECSSCGEDEDDD</sequence>
<feature type="compositionally biased region" description="Basic and acidic residues" evidence="9">
    <location>
        <begin position="313"/>
        <end position="331"/>
    </location>
</feature>
<dbReference type="GO" id="GO:0006284">
    <property type="term" value="P:base-excision repair"/>
    <property type="evidence" value="ECO:0007669"/>
    <property type="project" value="EnsemblFungi"/>
</dbReference>